<dbReference type="AlphaFoldDB" id="A0A2G1MIR7"/>
<evidence type="ECO:0000313" key="6">
    <source>
        <dbReference type="EMBL" id="PHP28594.1"/>
    </source>
</evidence>
<protein>
    <recommendedName>
        <fullName evidence="5">Probable membrane transporter protein</fullName>
    </recommendedName>
</protein>
<dbReference type="PANTHER" id="PTHR43701:SF12">
    <property type="entry name" value="MEMBRANE TRANSPORTER PROTEIN YTNM-RELATED"/>
    <property type="match status" value="1"/>
</dbReference>
<comment type="similarity">
    <text evidence="5">Belongs to the 4-toluene sulfonate uptake permease (TSUP) (TC 2.A.102) family.</text>
</comment>
<evidence type="ECO:0000256" key="3">
    <source>
        <dbReference type="ARBA" id="ARBA00022989"/>
    </source>
</evidence>
<feature type="transmembrane region" description="Helical" evidence="5">
    <location>
        <begin position="51"/>
        <end position="73"/>
    </location>
</feature>
<keyword evidence="7" id="KW-1185">Reference proteome</keyword>
<accession>A0A2G1MIR7</accession>
<keyword evidence="2 5" id="KW-0812">Transmembrane</keyword>
<evidence type="ECO:0000256" key="5">
    <source>
        <dbReference type="RuleBase" id="RU363041"/>
    </source>
</evidence>
<gene>
    <name evidence="6" type="ORF">CJ301_05165</name>
</gene>
<sequence>MQLYLPIAEVSVNIFLILGLGGLVGVLSGMFGVGGGFLITPLLFLAGIPPAVAVATSTNQIVASSFSALLGHLRRRTVDIAMGSVLLAGGLMGSALGIVVFNWLKARGQVDLLVELSYVIFLGTVGAMMFVESLNALIKSRRPGARPKRRKHYWVHALPLKMKFRVSGLYISAIPPLLVGLSVGVLAAIMGVGGGFVMVPAMIYLLGMPTKVVIGTSLFQIIFVTGFTTMLHAVTNQTVDIALALLLIAGGVIGAQFGTRIGARMKAEQLRILLALLVLAVCGQLALGLVLEPSELYEIQPVTAQ</sequence>
<keyword evidence="5" id="KW-1003">Cell membrane</keyword>
<evidence type="ECO:0000256" key="1">
    <source>
        <dbReference type="ARBA" id="ARBA00004141"/>
    </source>
</evidence>
<dbReference type="GO" id="GO:0005886">
    <property type="term" value="C:plasma membrane"/>
    <property type="evidence" value="ECO:0007669"/>
    <property type="project" value="UniProtKB-SubCell"/>
</dbReference>
<evidence type="ECO:0000256" key="2">
    <source>
        <dbReference type="ARBA" id="ARBA00022692"/>
    </source>
</evidence>
<feature type="transmembrane region" description="Helical" evidence="5">
    <location>
        <begin position="85"/>
        <end position="104"/>
    </location>
</feature>
<dbReference type="PANTHER" id="PTHR43701">
    <property type="entry name" value="MEMBRANE TRANSPORTER PROTEIN MJ0441-RELATED"/>
    <property type="match status" value="1"/>
</dbReference>
<feature type="transmembrane region" description="Helical" evidence="5">
    <location>
        <begin position="12"/>
        <end position="39"/>
    </location>
</feature>
<comment type="caution">
    <text evidence="6">The sequence shown here is derived from an EMBL/GenBank/DDBJ whole genome shotgun (WGS) entry which is preliminary data.</text>
</comment>
<dbReference type="InterPro" id="IPR051598">
    <property type="entry name" value="TSUP/Inactive_protease-like"/>
</dbReference>
<evidence type="ECO:0000256" key="4">
    <source>
        <dbReference type="ARBA" id="ARBA00023136"/>
    </source>
</evidence>
<dbReference type="InterPro" id="IPR002781">
    <property type="entry name" value="TM_pro_TauE-like"/>
</dbReference>
<keyword evidence="4 5" id="KW-0472">Membrane</keyword>
<feature type="transmembrane region" description="Helical" evidence="5">
    <location>
        <begin position="241"/>
        <end position="258"/>
    </location>
</feature>
<feature type="transmembrane region" description="Helical" evidence="5">
    <location>
        <begin position="116"/>
        <end position="138"/>
    </location>
</feature>
<name>A0A2G1MIR7_9RHOB</name>
<dbReference type="RefSeq" id="WP_099274974.1">
    <property type="nucleotide sequence ID" value="NZ_KZ304953.1"/>
</dbReference>
<dbReference type="EMBL" id="NQWH01000006">
    <property type="protein sequence ID" value="PHP28594.1"/>
    <property type="molecule type" value="Genomic_DNA"/>
</dbReference>
<reference evidence="6 7" key="1">
    <citation type="submission" date="2017-08" db="EMBL/GenBank/DDBJ databases">
        <title>Draft Genome Sequence of Loktanella cinnabarina Strain XM1, Isolated from Coastal Surface Water.</title>
        <authorList>
            <person name="Ma R."/>
            <person name="Wang J."/>
            <person name="Wang Q."/>
            <person name="Ma Z."/>
            <person name="Li J."/>
            <person name="Chen L."/>
        </authorList>
    </citation>
    <scope>NUCLEOTIDE SEQUENCE [LARGE SCALE GENOMIC DNA]</scope>
    <source>
        <strain evidence="6 7">XM1</strain>
    </source>
</reference>
<feature type="transmembrane region" description="Helical" evidence="5">
    <location>
        <begin position="213"/>
        <end position="235"/>
    </location>
</feature>
<dbReference type="Proteomes" id="UP000221860">
    <property type="component" value="Unassembled WGS sequence"/>
</dbReference>
<feature type="transmembrane region" description="Helical" evidence="5">
    <location>
        <begin position="270"/>
        <end position="291"/>
    </location>
</feature>
<keyword evidence="3 5" id="KW-1133">Transmembrane helix</keyword>
<comment type="subcellular location">
    <subcellularLocation>
        <location evidence="5">Cell membrane</location>
        <topology evidence="5">Multi-pass membrane protein</topology>
    </subcellularLocation>
    <subcellularLocation>
        <location evidence="1">Membrane</location>
        <topology evidence="1">Multi-pass membrane protein</topology>
    </subcellularLocation>
</comment>
<dbReference type="Pfam" id="PF01925">
    <property type="entry name" value="TauE"/>
    <property type="match status" value="1"/>
</dbReference>
<dbReference type="OrthoDB" id="9779078at2"/>
<organism evidence="6 7">
    <name type="scientific">Limimaricola cinnabarinus</name>
    <dbReference type="NCBI Taxonomy" id="1125964"/>
    <lineage>
        <taxon>Bacteria</taxon>
        <taxon>Pseudomonadati</taxon>
        <taxon>Pseudomonadota</taxon>
        <taxon>Alphaproteobacteria</taxon>
        <taxon>Rhodobacterales</taxon>
        <taxon>Paracoccaceae</taxon>
        <taxon>Limimaricola</taxon>
    </lineage>
</organism>
<proteinExistence type="inferred from homology"/>
<evidence type="ECO:0000313" key="7">
    <source>
        <dbReference type="Proteomes" id="UP000221860"/>
    </source>
</evidence>